<gene>
    <name evidence="2" type="ORF">IWA51_04020</name>
</gene>
<evidence type="ECO:0000313" key="2">
    <source>
        <dbReference type="EMBL" id="QQA01785.1"/>
    </source>
</evidence>
<dbReference type="PROSITE" id="PS51257">
    <property type="entry name" value="PROKAR_LIPOPROTEIN"/>
    <property type="match status" value="1"/>
</dbReference>
<keyword evidence="3" id="KW-1185">Reference proteome</keyword>
<dbReference type="KEGG" id="tper:IWA51_04020"/>
<accession>A0A7T3REV1</accession>
<sequence>MKIKPVLYLSAAVLALTSCRTTAVNLADYSPAAIMTVYSNNGVPWYQEKTGDNYELEQQEDGILTGFINRALDKNNPETLLVQERVDSAARIFADTLAQNGIQVIEPATLKDCPAYRNAGTGFFDTLNSTVAATGYDVIGSSSRKLNKMTAEQTGAKALVYVKFRFQKETLQEGFRNAGVCARVVMTVYAADSQGKTIINKEYTGRSAEYTPLRNNNWNRDEVCSYFEETVQTLSNRFAMDFLYNSTTPPAEESVSVPDEAVIIPAPQKPASDPAVQEQE</sequence>
<proteinExistence type="predicted"/>
<feature type="signal peptide" evidence="1">
    <location>
        <begin position="1"/>
        <end position="23"/>
    </location>
</feature>
<feature type="chain" id="PRO_5032413035" description="Lipoprotein" evidence="1">
    <location>
        <begin position="24"/>
        <end position="280"/>
    </location>
</feature>
<dbReference type="EMBL" id="CP064936">
    <property type="protein sequence ID" value="QQA01785.1"/>
    <property type="molecule type" value="Genomic_DNA"/>
</dbReference>
<dbReference type="Proteomes" id="UP000595224">
    <property type="component" value="Chromosome"/>
</dbReference>
<dbReference type="AlphaFoldDB" id="A0A7T3REV1"/>
<evidence type="ECO:0000313" key="3">
    <source>
        <dbReference type="Proteomes" id="UP000595224"/>
    </source>
</evidence>
<protein>
    <recommendedName>
        <fullName evidence="4">Lipoprotein</fullName>
    </recommendedName>
</protein>
<evidence type="ECO:0000256" key="1">
    <source>
        <dbReference type="SAM" id="SignalP"/>
    </source>
</evidence>
<name>A0A7T3REV1_9SPIR</name>
<keyword evidence="1" id="KW-0732">Signal</keyword>
<reference evidence="2 3" key="1">
    <citation type="submission" date="2020-11" db="EMBL/GenBank/DDBJ databases">
        <title>Treponema Peruensis nv. sp., first commensal Treponema isolated from human feces.</title>
        <authorList>
            <person name="Belkhou C."/>
            <person name="Raes J."/>
        </authorList>
    </citation>
    <scope>NUCLEOTIDE SEQUENCE [LARGE SCALE GENOMIC DNA]</scope>
    <source>
        <strain evidence="2 3">RCC2812</strain>
    </source>
</reference>
<dbReference type="RefSeq" id="WP_198443326.1">
    <property type="nucleotide sequence ID" value="NZ_CBCSHE010000002.1"/>
</dbReference>
<evidence type="ECO:0008006" key="4">
    <source>
        <dbReference type="Google" id="ProtNLM"/>
    </source>
</evidence>
<organism evidence="2 3">
    <name type="scientific">Treponema peruense</name>
    <dbReference type="NCBI Taxonomy" id="2787628"/>
    <lineage>
        <taxon>Bacteria</taxon>
        <taxon>Pseudomonadati</taxon>
        <taxon>Spirochaetota</taxon>
        <taxon>Spirochaetia</taxon>
        <taxon>Spirochaetales</taxon>
        <taxon>Treponemataceae</taxon>
        <taxon>Treponema</taxon>
    </lineage>
</organism>